<keyword evidence="2" id="KW-1185">Reference proteome</keyword>
<comment type="caution">
    <text evidence="1">The sequence shown here is derived from an EMBL/GenBank/DDBJ whole genome shotgun (WGS) entry which is preliminary data.</text>
</comment>
<accession>A0AAV4TL91</accession>
<sequence>MGPGAQRRALLTHAMLQHLALCSRDPLSPTALSRLPKSSAVTRPQEWANDLLLFFLVVVWSSKRSFLVLTATLKRLKRLCIVT</sequence>
<reference evidence="1 2" key="1">
    <citation type="submission" date="2021-06" db="EMBL/GenBank/DDBJ databases">
        <title>Caerostris extrusa draft genome.</title>
        <authorList>
            <person name="Kono N."/>
            <person name="Arakawa K."/>
        </authorList>
    </citation>
    <scope>NUCLEOTIDE SEQUENCE [LARGE SCALE GENOMIC DNA]</scope>
</reference>
<evidence type="ECO:0000313" key="1">
    <source>
        <dbReference type="EMBL" id="GIY46211.1"/>
    </source>
</evidence>
<organism evidence="1 2">
    <name type="scientific">Caerostris extrusa</name>
    <name type="common">Bark spider</name>
    <name type="synonym">Caerostris bankana</name>
    <dbReference type="NCBI Taxonomy" id="172846"/>
    <lineage>
        <taxon>Eukaryota</taxon>
        <taxon>Metazoa</taxon>
        <taxon>Ecdysozoa</taxon>
        <taxon>Arthropoda</taxon>
        <taxon>Chelicerata</taxon>
        <taxon>Arachnida</taxon>
        <taxon>Araneae</taxon>
        <taxon>Araneomorphae</taxon>
        <taxon>Entelegynae</taxon>
        <taxon>Araneoidea</taxon>
        <taxon>Araneidae</taxon>
        <taxon>Caerostris</taxon>
    </lineage>
</organism>
<dbReference type="AlphaFoldDB" id="A0AAV4TL91"/>
<evidence type="ECO:0000313" key="2">
    <source>
        <dbReference type="Proteomes" id="UP001054945"/>
    </source>
</evidence>
<dbReference type="EMBL" id="BPLR01011387">
    <property type="protein sequence ID" value="GIY46211.1"/>
    <property type="molecule type" value="Genomic_DNA"/>
</dbReference>
<proteinExistence type="predicted"/>
<dbReference type="Proteomes" id="UP001054945">
    <property type="component" value="Unassembled WGS sequence"/>
</dbReference>
<protein>
    <submittedName>
        <fullName evidence="1">Uncharacterized protein</fullName>
    </submittedName>
</protein>
<gene>
    <name evidence="1" type="ORF">CEXT_120881</name>
</gene>
<name>A0AAV4TL91_CAEEX</name>